<keyword evidence="3" id="KW-0677">Repeat</keyword>
<name>A0ABC8SW01_9AQUA</name>
<dbReference type="SUPFAM" id="SSF52058">
    <property type="entry name" value="L domain-like"/>
    <property type="match status" value="1"/>
</dbReference>
<evidence type="ECO:0000256" key="5">
    <source>
        <dbReference type="ARBA" id="ARBA00022840"/>
    </source>
</evidence>
<dbReference type="Proteomes" id="UP001642360">
    <property type="component" value="Unassembled WGS sequence"/>
</dbReference>
<dbReference type="Pfam" id="PF23247">
    <property type="entry name" value="LRR_RPS2"/>
    <property type="match status" value="2"/>
</dbReference>
<dbReference type="GO" id="GO:0006952">
    <property type="term" value="P:defense response"/>
    <property type="evidence" value="ECO:0007669"/>
    <property type="project" value="UniProtKB-KW"/>
</dbReference>
<comment type="similarity">
    <text evidence="1">Belongs to the disease resistance NB-LRR family.</text>
</comment>
<dbReference type="Gene3D" id="3.80.10.10">
    <property type="entry name" value="Ribonuclease Inhibitor"/>
    <property type="match status" value="4"/>
</dbReference>
<proteinExistence type="inferred from homology"/>
<keyword evidence="2" id="KW-0433">Leucine-rich repeat</keyword>
<keyword evidence="4" id="KW-0611">Plant defense</keyword>
<feature type="domain" description="NB-ARC" evidence="6">
    <location>
        <begin position="162"/>
        <end position="323"/>
    </location>
</feature>
<feature type="domain" description="Disease resistance protein At4g27190-like leucine-rich repeats" evidence="7">
    <location>
        <begin position="966"/>
        <end position="1108"/>
    </location>
</feature>
<comment type="caution">
    <text evidence="8">The sequence shown here is derived from an EMBL/GenBank/DDBJ whole genome shotgun (WGS) entry which is preliminary data.</text>
</comment>
<evidence type="ECO:0000256" key="2">
    <source>
        <dbReference type="ARBA" id="ARBA00022614"/>
    </source>
</evidence>
<sequence length="1261" mass="142853">MAEVVMNIACSIVPELVKKPVVAIGREVGYLFHYNRNIADLRNHITNLKELRVYVQGKVGEAHRNGEVTIPEVDEWLRTVNIVIEEYGELLHAEELVVNNKCFIGLCPDLKSRYKVSKKAKKGISIAAEFENKTSFYRVSVPAPLPTLPSLGSVYFESRESTFAMIVDALKDDEINIIGVWGMGGVGKTTVVKEIAKYAEINHLFDEVVMAVVSLTLDIRKIQDQIADMLGLHMDVESDYGRAGRLHERIKRAKRILIILDDVWESLSLDAIGIPHSHAHKGCKIVLTSRNERVCVEMDAQKCFCINVLSKSDAWTLFKRTAGNIEELPDVLPIAKEVAQECAGLPLAIVTVARALRGKSDVVWKDALHQLNKSVSRTISGVHDYMYVSLQLSYDYLESEELKHFFLLCCLFPKGYDIPIESIVRYGMGLRLFEHNSTLVELRVGAQTMFEVLKSCSLLLDGNVEESIRMHDIVRDFAIKVASRGEHAFLIRAGWKLTEWPKVKAIEQYRVISLIENPIQEFSSGNSCPNLEMLLLQCESDSVKISGDFFDAMTNLKVLDIRQMSIPQMPTSLGCLKKLRTLCLQSCKVPDLSVIGNLKDLEILSIADPDVVELPLGFRQLIKLRLLDLTDCQKLRIIPPGVMSSWTLLECLYMRNSFKDWGVHSQDKETSNASLTELKASSCLKGLEMHIPDAELYPKDLVFDNLLEFKITIGNNFDQHYASSYTTNLKLETCQGIALEGGGVNMLLKRAQLVVLKDLGVVGNVLCDLTDNGFSDLKCLRVDDCHGTENVVNTNEWMPPCVFPVVEVLDLSYMCNLREICQGHLPSRSFCKLRELRLFELPALINLWDDPIGNSCFGSLRVVTISDCDELKHLFRQCIAGGLRQLEELDVRSCSNMEEILAKDGEGAVAQENVIVFPELKSMKLVGLPNLMRFCHKTNILPSDSSLDDPAQEPLFDRKVVFPALEELDLWGLYNIKDIWHIQLLPTESFCRLRKLSIGYCENLITVIPPGVGEWLKNLEEFSVWDCDLVEEVCEDHDLTLPQIRVFRLLGLPRLKHIWWNKVSSRFYSLQNLKTLRIYRCKGLKYLFSVSASKGLKQLQTLKIGKCDMMKEIVAAESQEEDYDVDTIVFPQLQTLEIKYMLQLTSFYQGNCTLQFLSLEKLMLEKCPLMKTFTEKPIDASTTTQHFFSDQSFSAGLLITPKLHNIRFGYLEEVWKGDLNSTVHFLSKERKPGEWEGKEEGGTVTAQQFHSEIVEEEEDKV</sequence>
<dbReference type="PANTHER" id="PTHR33463">
    <property type="entry name" value="NB-ARC DOMAIN-CONTAINING PROTEIN-RELATED"/>
    <property type="match status" value="1"/>
</dbReference>
<dbReference type="InterPro" id="IPR032675">
    <property type="entry name" value="LRR_dom_sf"/>
</dbReference>
<feature type="domain" description="Disease resistance protein At4g27190-like leucine-rich repeats" evidence="7">
    <location>
        <begin position="770"/>
        <end position="894"/>
    </location>
</feature>
<dbReference type="EMBL" id="CAUOFW020003292">
    <property type="protein sequence ID" value="CAK9159058.1"/>
    <property type="molecule type" value="Genomic_DNA"/>
</dbReference>
<dbReference type="Gene3D" id="1.10.8.430">
    <property type="entry name" value="Helical domain of apoptotic protease-activating factors"/>
    <property type="match status" value="1"/>
</dbReference>
<dbReference type="InterPro" id="IPR042197">
    <property type="entry name" value="Apaf_helical"/>
</dbReference>
<dbReference type="FunFam" id="3.40.50.300:FF:001091">
    <property type="entry name" value="Probable disease resistance protein At1g61300"/>
    <property type="match status" value="1"/>
</dbReference>
<dbReference type="PRINTS" id="PR00364">
    <property type="entry name" value="DISEASERSIST"/>
</dbReference>
<keyword evidence="5" id="KW-0547">Nucleotide-binding</keyword>
<evidence type="ECO:0000256" key="4">
    <source>
        <dbReference type="ARBA" id="ARBA00022821"/>
    </source>
</evidence>
<evidence type="ECO:0000313" key="8">
    <source>
        <dbReference type="EMBL" id="CAK9159058.1"/>
    </source>
</evidence>
<dbReference type="InterPro" id="IPR036388">
    <property type="entry name" value="WH-like_DNA-bd_sf"/>
</dbReference>
<evidence type="ECO:0000256" key="3">
    <source>
        <dbReference type="ARBA" id="ARBA00022737"/>
    </source>
</evidence>
<evidence type="ECO:0000313" key="9">
    <source>
        <dbReference type="Proteomes" id="UP001642360"/>
    </source>
</evidence>
<dbReference type="GO" id="GO:0005524">
    <property type="term" value="F:ATP binding"/>
    <property type="evidence" value="ECO:0007669"/>
    <property type="project" value="UniProtKB-KW"/>
</dbReference>
<evidence type="ECO:0000259" key="6">
    <source>
        <dbReference type="Pfam" id="PF00931"/>
    </source>
</evidence>
<accession>A0ABC8SW01</accession>
<dbReference type="Gene3D" id="3.40.50.300">
    <property type="entry name" value="P-loop containing nucleotide triphosphate hydrolases"/>
    <property type="match status" value="1"/>
</dbReference>
<dbReference type="Pfam" id="PF00931">
    <property type="entry name" value="NB-ARC"/>
    <property type="match status" value="1"/>
</dbReference>
<dbReference type="InterPro" id="IPR002182">
    <property type="entry name" value="NB-ARC"/>
</dbReference>
<gene>
    <name evidence="8" type="ORF">ILEXP_LOCUS27737</name>
</gene>
<evidence type="ECO:0008006" key="10">
    <source>
        <dbReference type="Google" id="ProtNLM"/>
    </source>
</evidence>
<keyword evidence="5" id="KW-0067">ATP-binding</keyword>
<dbReference type="Gene3D" id="1.10.10.10">
    <property type="entry name" value="Winged helix-like DNA-binding domain superfamily/Winged helix DNA-binding domain"/>
    <property type="match status" value="1"/>
</dbReference>
<dbReference type="AlphaFoldDB" id="A0ABC8SW01"/>
<organism evidence="8 9">
    <name type="scientific">Ilex paraguariensis</name>
    <name type="common">yerba mate</name>
    <dbReference type="NCBI Taxonomy" id="185542"/>
    <lineage>
        <taxon>Eukaryota</taxon>
        <taxon>Viridiplantae</taxon>
        <taxon>Streptophyta</taxon>
        <taxon>Embryophyta</taxon>
        <taxon>Tracheophyta</taxon>
        <taxon>Spermatophyta</taxon>
        <taxon>Magnoliopsida</taxon>
        <taxon>eudicotyledons</taxon>
        <taxon>Gunneridae</taxon>
        <taxon>Pentapetalae</taxon>
        <taxon>asterids</taxon>
        <taxon>campanulids</taxon>
        <taxon>Aquifoliales</taxon>
        <taxon>Aquifoliaceae</taxon>
        <taxon>Ilex</taxon>
    </lineage>
</organism>
<evidence type="ECO:0000256" key="1">
    <source>
        <dbReference type="ARBA" id="ARBA00008894"/>
    </source>
</evidence>
<dbReference type="InterPro" id="IPR057135">
    <property type="entry name" value="At4g27190-like_LRR"/>
</dbReference>
<reference evidence="8 9" key="1">
    <citation type="submission" date="2024-02" db="EMBL/GenBank/DDBJ databases">
        <authorList>
            <person name="Vignale AGUSTIN F."/>
            <person name="Sosa J E."/>
            <person name="Modenutti C."/>
        </authorList>
    </citation>
    <scope>NUCLEOTIDE SEQUENCE [LARGE SCALE GENOMIC DNA]</scope>
</reference>
<evidence type="ECO:0000259" key="7">
    <source>
        <dbReference type="Pfam" id="PF23247"/>
    </source>
</evidence>
<dbReference type="PANTHER" id="PTHR33463:SF198">
    <property type="entry name" value="RPP4C3"/>
    <property type="match status" value="1"/>
</dbReference>
<dbReference type="SUPFAM" id="SSF52540">
    <property type="entry name" value="P-loop containing nucleoside triphosphate hydrolases"/>
    <property type="match status" value="1"/>
</dbReference>
<dbReference type="InterPro" id="IPR050905">
    <property type="entry name" value="Plant_NBS-LRR"/>
</dbReference>
<keyword evidence="9" id="KW-1185">Reference proteome</keyword>
<protein>
    <recommendedName>
        <fullName evidence="10">AAA+ ATPase domain-containing protein</fullName>
    </recommendedName>
</protein>
<dbReference type="InterPro" id="IPR027417">
    <property type="entry name" value="P-loop_NTPase"/>
</dbReference>